<dbReference type="RefSeq" id="XP_013272326.1">
    <property type="nucleotide sequence ID" value="XM_013416872.1"/>
</dbReference>
<gene>
    <name evidence="4" type="ORF">Z518_06062</name>
</gene>
<dbReference type="OrthoDB" id="410044at2759"/>
<keyword evidence="1" id="KW-0694">RNA-binding</keyword>
<dbReference type="EMBL" id="KN847478">
    <property type="protein sequence ID" value="KIX05190.1"/>
    <property type="molecule type" value="Genomic_DNA"/>
</dbReference>
<protein>
    <recommendedName>
        <fullName evidence="3">RRM domain-containing protein</fullName>
    </recommendedName>
</protein>
<dbReference type="STRING" id="1442369.A0A0D2J809"/>
<dbReference type="InterPro" id="IPR050907">
    <property type="entry name" value="SRSF"/>
</dbReference>
<name>A0A0D2J809_9EURO</name>
<dbReference type="Pfam" id="PF00076">
    <property type="entry name" value="RRM_1"/>
    <property type="match status" value="2"/>
</dbReference>
<accession>A0A0D2J809</accession>
<dbReference type="CDD" id="cd00590">
    <property type="entry name" value="RRM_SF"/>
    <property type="match status" value="1"/>
</dbReference>
<dbReference type="GO" id="GO:0003723">
    <property type="term" value="F:RNA binding"/>
    <property type="evidence" value="ECO:0007669"/>
    <property type="project" value="UniProtKB-UniRule"/>
</dbReference>
<dbReference type="Gene3D" id="3.30.70.330">
    <property type="match status" value="2"/>
</dbReference>
<evidence type="ECO:0000256" key="2">
    <source>
        <dbReference type="SAM" id="MobiDB-lite"/>
    </source>
</evidence>
<feature type="domain" description="RRM" evidence="3">
    <location>
        <begin position="340"/>
        <end position="417"/>
    </location>
</feature>
<dbReference type="SUPFAM" id="SSF54928">
    <property type="entry name" value="RNA-binding domain, RBD"/>
    <property type="match status" value="2"/>
</dbReference>
<evidence type="ECO:0000313" key="4">
    <source>
        <dbReference type="EMBL" id="KIX05190.1"/>
    </source>
</evidence>
<evidence type="ECO:0000256" key="1">
    <source>
        <dbReference type="PROSITE-ProRule" id="PRU00176"/>
    </source>
</evidence>
<dbReference type="PROSITE" id="PS50102">
    <property type="entry name" value="RRM"/>
    <property type="match status" value="2"/>
</dbReference>
<feature type="compositionally biased region" description="Basic and acidic residues" evidence="2">
    <location>
        <begin position="54"/>
        <end position="64"/>
    </location>
</feature>
<dbReference type="AlphaFoldDB" id="A0A0D2J809"/>
<dbReference type="InterPro" id="IPR012677">
    <property type="entry name" value="Nucleotide-bd_a/b_plait_sf"/>
</dbReference>
<proteinExistence type="predicted"/>
<evidence type="ECO:0000313" key="5">
    <source>
        <dbReference type="Proteomes" id="UP000053617"/>
    </source>
</evidence>
<dbReference type="VEuPathDB" id="FungiDB:Z518_06062"/>
<feature type="region of interest" description="Disordered" evidence="2">
    <location>
        <begin position="1"/>
        <end position="89"/>
    </location>
</feature>
<feature type="domain" description="RRM" evidence="3">
    <location>
        <begin position="147"/>
        <end position="231"/>
    </location>
</feature>
<feature type="compositionally biased region" description="Polar residues" evidence="2">
    <location>
        <begin position="22"/>
        <end position="38"/>
    </location>
</feature>
<dbReference type="HOGENOM" id="CLU_032228_0_0_1"/>
<dbReference type="InterPro" id="IPR035979">
    <property type="entry name" value="RBD_domain_sf"/>
</dbReference>
<dbReference type="SMART" id="SM00360">
    <property type="entry name" value="RRM"/>
    <property type="match status" value="2"/>
</dbReference>
<evidence type="ECO:0000259" key="3">
    <source>
        <dbReference type="PROSITE" id="PS50102"/>
    </source>
</evidence>
<dbReference type="PANTHER" id="PTHR23147">
    <property type="entry name" value="SERINE/ARGININE RICH SPLICING FACTOR"/>
    <property type="match status" value="1"/>
</dbReference>
<reference evidence="4 5" key="1">
    <citation type="submission" date="2015-01" db="EMBL/GenBank/DDBJ databases">
        <title>The Genome Sequence of Rhinocladiella mackenzie CBS 650.93.</title>
        <authorList>
            <consortium name="The Broad Institute Genomics Platform"/>
            <person name="Cuomo C."/>
            <person name="de Hoog S."/>
            <person name="Gorbushina A."/>
            <person name="Stielow B."/>
            <person name="Teixiera M."/>
            <person name="Abouelleil A."/>
            <person name="Chapman S.B."/>
            <person name="Priest M."/>
            <person name="Young S.K."/>
            <person name="Wortman J."/>
            <person name="Nusbaum C."/>
            <person name="Birren B."/>
        </authorList>
    </citation>
    <scope>NUCLEOTIDE SEQUENCE [LARGE SCALE GENOMIC DNA]</scope>
    <source>
        <strain evidence="4 5">CBS 650.93</strain>
    </source>
</reference>
<keyword evidence="5" id="KW-1185">Reference proteome</keyword>
<sequence>MTSHLATSKSSTPPVIIPALPLSSNRARTPATTNQNRSPPGEMDGSNEDSNAGKPEKGGEKVAKTDSSGVLECQKPIEPRPDDDVFGASTASEPAKDLAAAIQNPVARRITSNLRIPLGYNGFAPRPDRVAQLPNAANAQGLYSPDALIFVANLSNRRTEDQLALSCHQVFDCFGPCHIKVRLDKNRHPFAFVQFEARIQIQRIEDAHNAVNGASSLAIDGRKIRIERAKAERAVILSKSDGSAITEVEARELLERYGPIEHCASTDIVTHDKYNVHKSIYVKFAYYLDCRDALRGFPNHTLGYSLHMAPSLEPRLHPGPNNNSPVIRGFPTPRSAADQKSIFVGNLPDDTTRQELEELFMEFGTIVQINIIKKTFGANGANIFSFIEFSNPQEADCASNAERIVRGSKLRVEPKEYSARRPRHTAFAPTTPVHQTTTRNFVDTRCSAPRMNHNPPNMYAMQQMTTPPSVYGQGFSMQAYPPHHVASIATPPTFSVMNRMASMGMFSPTPAQTMHPYGLPAAPRYASPMYGGYRMMGPIQETGKEGF</sequence>
<dbReference type="InterPro" id="IPR000504">
    <property type="entry name" value="RRM_dom"/>
</dbReference>
<organism evidence="4 5">
    <name type="scientific">Rhinocladiella mackenziei CBS 650.93</name>
    <dbReference type="NCBI Taxonomy" id="1442369"/>
    <lineage>
        <taxon>Eukaryota</taxon>
        <taxon>Fungi</taxon>
        <taxon>Dikarya</taxon>
        <taxon>Ascomycota</taxon>
        <taxon>Pezizomycotina</taxon>
        <taxon>Eurotiomycetes</taxon>
        <taxon>Chaetothyriomycetidae</taxon>
        <taxon>Chaetothyriales</taxon>
        <taxon>Herpotrichiellaceae</taxon>
        <taxon>Rhinocladiella</taxon>
    </lineage>
</organism>
<feature type="compositionally biased region" description="Polar residues" evidence="2">
    <location>
        <begin position="1"/>
        <end position="13"/>
    </location>
</feature>
<dbReference type="GeneID" id="25294133"/>
<dbReference type="Proteomes" id="UP000053617">
    <property type="component" value="Unassembled WGS sequence"/>
</dbReference>